<feature type="domain" description="SAF" evidence="8">
    <location>
        <begin position="98"/>
        <end position="160"/>
    </location>
</feature>
<evidence type="ECO:0000256" key="3">
    <source>
        <dbReference type="ARBA" id="ARBA00014754"/>
    </source>
</evidence>
<comment type="similarity">
    <text evidence="2 7">Belongs to the FlgA family.</text>
</comment>
<evidence type="ECO:0000256" key="5">
    <source>
        <dbReference type="ARBA" id="ARBA00022764"/>
    </source>
</evidence>
<keyword evidence="4 7" id="KW-0732">Signal</keyword>
<name>A0A366I3G1_9GAMM</name>
<dbReference type="Proteomes" id="UP000253046">
    <property type="component" value="Unassembled WGS sequence"/>
</dbReference>
<dbReference type="GO" id="GO:0044780">
    <property type="term" value="P:bacterial-type flagellum assembly"/>
    <property type="evidence" value="ECO:0007669"/>
    <property type="project" value="InterPro"/>
</dbReference>
<dbReference type="OrthoDB" id="7065435at2"/>
<keyword evidence="5 7" id="KW-0574">Periplasm</keyword>
<dbReference type="InterPro" id="IPR017585">
    <property type="entry name" value="SAF_FlgA"/>
</dbReference>
<evidence type="ECO:0000256" key="4">
    <source>
        <dbReference type="ARBA" id="ARBA00022729"/>
    </source>
</evidence>
<dbReference type="EMBL" id="QNRY01000017">
    <property type="protein sequence ID" value="RBP62318.1"/>
    <property type="molecule type" value="Genomic_DNA"/>
</dbReference>
<evidence type="ECO:0000256" key="6">
    <source>
        <dbReference type="ARBA" id="ARBA00025643"/>
    </source>
</evidence>
<feature type="signal peptide" evidence="7">
    <location>
        <begin position="1"/>
        <end position="24"/>
    </location>
</feature>
<dbReference type="CDD" id="cd11614">
    <property type="entry name" value="SAF_CpaB_FlgA_like"/>
    <property type="match status" value="1"/>
</dbReference>
<protein>
    <recommendedName>
        <fullName evidence="3 7">Flagella basal body P-ring formation protein FlgA</fullName>
    </recommendedName>
</protein>
<evidence type="ECO:0000256" key="2">
    <source>
        <dbReference type="ARBA" id="ARBA00010474"/>
    </source>
</evidence>
<proteinExistence type="inferred from homology"/>
<keyword evidence="7" id="KW-1005">Bacterial flagellum biogenesis</keyword>
<dbReference type="InterPro" id="IPR039246">
    <property type="entry name" value="Flagellar_FlgA"/>
</dbReference>
<dbReference type="NCBIfam" id="TIGR03170">
    <property type="entry name" value="flgA_cterm"/>
    <property type="match status" value="1"/>
</dbReference>
<dbReference type="Gene3D" id="3.90.1210.10">
    <property type="entry name" value="Antifreeze-like/N-acetylneuraminic acid synthase C-terminal domain"/>
    <property type="match status" value="1"/>
</dbReference>
<organism evidence="9 10">
    <name type="scientific">Brenneria salicis ATCC 15712 = DSM 30166</name>
    <dbReference type="NCBI Taxonomy" id="714314"/>
    <lineage>
        <taxon>Bacteria</taxon>
        <taxon>Pseudomonadati</taxon>
        <taxon>Pseudomonadota</taxon>
        <taxon>Gammaproteobacteria</taxon>
        <taxon>Enterobacterales</taxon>
        <taxon>Pectobacteriaceae</taxon>
        <taxon>Brenneria</taxon>
    </lineage>
</organism>
<reference evidence="9 10" key="1">
    <citation type="submission" date="2018-06" db="EMBL/GenBank/DDBJ databases">
        <title>Genomic Encyclopedia of Type Strains, Phase IV (KMG-IV): sequencing the most valuable type-strain genomes for metagenomic binning, comparative biology and taxonomic classification.</title>
        <authorList>
            <person name="Goeker M."/>
        </authorList>
    </citation>
    <scope>NUCLEOTIDE SEQUENCE [LARGE SCALE GENOMIC DNA]</scope>
    <source>
        <strain evidence="9 10">DSM 30166</strain>
    </source>
</reference>
<dbReference type="InterPro" id="IPR041231">
    <property type="entry name" value="FlgA_N"/>
</dbReference>
<comment type="caution">
    <text evidence="9">The sequence shown here is derived from an EMBL/GenBank/DDBJ whole genome shotgun (WGS) entry which is preliminary data.</text>
</comment>
<evidence type="ECO:0000256" key="1">
    <source>
        <dbReference type="ARBA" id="ARBA00004418"/>
    </source>
</evidence>
<evidence type="ECO:0000259" key="8">
    <source>
        <dbReference type="SMART" id="SM00858"/>
    </source>
</evidence>
<comment type="function">
    <text evidence="6 7">Involved in the assembly process of the P-ring formation. It may associate with FlgF on the rod constituting a structure essential for the P-ring assembly or may act as a modulator protein for the P-ring assembly.</text>
</comment>
<dbReference type="SMART" id="SM00858">
    <property type="entry name" value="SAF"/>
    <property type="match status" value="1"/>
</dbReference>
<gene>
    <name evidence="9" type="ORF">DES54_11760</name>
</gene>
<keyword evidence="10" id="KW-1185">Reference proteome</keyword>
<dbReference type="GO" id="GO:0042597">
    <property type="term" value="C:periplasmic space"/>
    <property type="evidence" value="ECO:0007669"/>
    <property type="project" value="UniProtKB-SubCell"/>
</dbReference>
<dbReference type="PANTHER" id="PTHR36307">
    <property type="entry name" value="FLAGELLA BASAL BODY P-RING FORMATION PROTEIN FLGA"/>
    <property type="match status" value="1"/>
</dbReference>
<accession>A0A366I3G1</accession>
<evidence type="ECO:0000256" key="7">
    <source>
        <dbReference type="RuleBase" id="RU362063"/>
    </source>
</evidence>
<dbReference type="Gene3D" id="2.30.30.760">
    <property type="match status" value="1"/>
</dbReference>
<evidence type="ECO:0000313" key="9">
    <source>
        <dbReference type="EMBL" id="RBP62318.1"/>
    </source>
</evidence>
<keyword evidence="9" id="KW-0966">Cell projection</keyword>
<comment type="subcellular location">
    <subcellularLocation>
        <location evidence="1 7">Periplasm</location>
    </subcellularLocation>
</comment>
<evidence type="ECO:0000313" key="10">
    <source>
        <dbReference type="Proteomes" id="UP000253046"/>
    </source>
</evidence>
<dbReference type="InterPro" id="IPR013974">
    <property type="entry name" value="SAF"/>
</dbReference>
<keyword evidence="9" id="KW-0969">Cilium</keyword>
<dbReference type="AlphaFoldDB" id="A0A366I3G1"/>
<dbReference type="Pfam" id="PF13144">
    <property type="entry name" value="ChapFlgA"/>
    <property type="match status" value="1"/>
</dbReference>
<feature type="chain" id="PRO_5016477670" description="Flagella basal body P-ring formation protein FlgA" evidence="7">
    <location>
        <begin position="25"/>
        <end position="222"/>
    </location>
</feature>
<dbReference type="PANTHER" id="PTHR36307:SF1">
    <property type="entry name" value="FLAGELLA BASAL BODY P-RING FORMATION PROTEIN FLGA"/>
    <property type="match status" value="1"/>
</dbReference>
<keyword evidence="9" id="KW-0282">Flagellum</keyword>
<dbReference type="Pfam" id="PF17656">
    <property type="entry name" value="ChapFlgA_N"/>
    <property type="match status" value="1"/>
</dbReference>
<sequence>MKRRSSIMGLLICLAALLNGYAAAGDLPTQINQFFSARYQGSSHSVNVVVKSPESQWPQCEKPQISLPGNTRTWGNISVSVRCDQQRRFIQTEVQVIGNYVISSRVVNRGAKLEARDLRLNKGRLDQLPPRTILTLQDAQGAIALRYLTPGQPITTSMLRRSWVIKAGQNVQVHAQGEGFTVNSEGKAMNNAAAGQSVRVRTPSGQIVSGIASEDGIILILP</sequence>